<dbReference type="Gene3D" id="3.40.50.300">
    <property type="entry name" value="P-loop containing nucleotide triphosphate hydrolases"/>
    <property type="match status" value="1"/>
</dbReference>
<reference evidence="6" key="1">
    <citation type="submission" date="2017-01" db="EMBL/GenBank/DDBJ databases">
        <authorList>
            <person name="Varghese N."/>
            <person name="Submissions S."/>
        </authorList>
    </citation>
    <scope>NUCLEOTIDE SEQUENCE [LARGE SCALE GENOMIC DNA]</scope>
    <source>
        <strain evidence="6">ATCC 12950</strain>
    </source>
</reference>
<proteinExistence type="predicted"/>
<dbReference type="InterPro" id="IPR003593">
    <property type="entry name" value="AAA+_ATPase"/>
</dbReference>
<dbReference type="GO" id="GO:0005524">
    <property type="term" value="F:ATP binding"/>
    <property type="evidence" value="ECO:0007669"/>
    <property type="project" value="UniProtKB-KW"/>
</dbReference>
<evidence type="ECO:0000256" key="2">
    <source>
        <dbReference type="ARBA" id="ARBA00022741"/>
    </source>
</evidence>
<dbReference type="PROSITE" id="PS00211">
    <property type="entry name" value="ABC_TRANSPORTER_1"/>
    <property type="match status" value="1"/>
</dbReference>
<gene>
    <name evidence="5" type="ORF">SAMN05421833_11024</name>
</gene>
<evidence type="ECO:0000256" key="3">
    <source>
        <dbReference type="ARBA" id="ARBA00022840"/>
    </source>
</evidence>
<dbReference type="CDD" id="cd03255">
    <property type="entry name" value="ABC_MJ0796_LolCDE_FtsE"/>
    <property type="match status" value="1"/>
</dbReference>
<dbReference type="GO" id="GO:0098796">
    <property type="term" value="C:membrane protein complex"/>
    <property type="evidence" value="ECO:0007669"/>
    <property type="project" value="UniProtKB-ARBA"/>
</dbReference>
<dbReference type="EMBL" id="FTNI01000010">
    <property type="protein sequence ID" value="SIR51478.1"/>
    <property type="molecule type" value="Genomic_DNA"/>
</dbReference>
<dbReference type="Pfam" id="PF00005">
    <property type="entry name" value="ABC_tran"/>
    <property type="match status" value="1"/>
</dbReference>
<dbReference type="PROSITE" id="PS50893">
    <property type="entry name" value="ABC_TRANSPORTER_2"/>
    <property type="match status" value="1"/>
</dbReference>
<dbReference type="RefSeq" id="WP_076435280.1">
    <property type="nucleotide sequence ID" value="NZ_FTNI01000010.1"/>
</dbReference>
<feature type="domain" description="ABC transporter" evidence="4">
    <location>
        <begin position="4"/>
        <end position="218"/>
    </location>
</feature>
<dbReference type="GO" id="GO:0016887">
    <property type="term" value="F:ATP hydrolysis activity"/>
    <property type="evidence" value="ECO:0007669"/>
    <property type="project" value="InterPro"/>
</dbReference>
<dbReference type="GO" id="GO:0005886">
    <property type="term" value="C:plasma membrane"/>
    <property type="evidence" value="ECO:0007669"/>
    <property type="project" value="TreeGrafter"/>
</dbReference>
<dbReference type="InterPro" id="IPR015854">
    <property type="entry name" value="ABC_transpr_LolD-like"/>
</dbReference>
<name>A0A1N7BJC4_9ACTN</name>
<dbReference type="InterPro" id="IPR003439">
    <property type="entry name" value="ABC_transporter-like_ATP-bd"/>
</dbReference>
<evidence type="ECO:0000313" key="5">
    <source>
        <dbReference type="EMBL" id="SIR51478.1"/>
    </source>
</evidence>
<evidence type="ECO:0000259" key="4">
    <source>
        <dbReference type="PROSITE" id="PS50893"/>
    </source>
</evidence>
<dbReference type="Proteomes" id="UP000186096">
    <property type="component" value="Unassembled WGS sequence"/>
</dbReference>
<dbReference type="GO" id="GO:0022857">
    <property type="term" value="F:transmembrane transporter activity"/>
    <property type="evidence" value="ECO:0007669"/>
    <property type="project" value="TreeGrafter"/>
</dbReference>
<dbReference type="InterPro" id="IPR027417">
    <property type="entry name" value="P-loop_NTPase"/>
</dbReference>
<dbReference type="STRING" id="58117.SAMN05421833_11024"/>
<evidence type="ECO:0000256" key="1">
    <source>
        <dbReference type="ARBA" id="ARBA00022448"/>
    </source>
</evidence>
<keyword evidence="3 5" id="KW-0067">ATP-binding</keyword>
<dbReference type="FunFam" id="3.40.50.300:FF:000032">
    <property type="entry name" value="Export ABC transporter ATP-binding protein"/>
    <property type="match status" value="1"/>
</dbReference>
<dbReference type="PANTHER" id="PTHR24220:SF86">
    <property type="entry name" value="ABC TRANSPORTER ABCH.1"/>
    <property type="match status" value="1"/>
</dbReference>
<dbReference type="SUPFAM" id="SSF52540">
    <property type="entry name" value="P-loop containing nucleoside triphosphate hydrolases"/>
    <property type="match status" value="1"/>
</dbReference>
<dbReference type="SMART" id="SM00382">
    <property type="entry name" value="AAA"/>
    <property type="match status" value="1"/>
</dbReference>
<keyword evidence="1" id="KW-0813">Transport</keyword>
<keyword evidence="6" id="KW-1185">Reference proteome</keyword>
<dbReference type="OrthoDB" id="3266715at2"/>
<accession>A0A1N7BJC4</accession>
<evidence type="ECO:0000313" key="6">
    <source>
        <dbReference type="Proteomes" id="UP000186096"/>
    </source>
</evidence>
<dbReference type="InterPro" id="IPR017911">
    <property type="entry name" value="MacB-like_ATP-bd"/>
</dbReference>
<dbReference type="AlphaFoldDB" id="A0A1N7BJC4"/>
<protein>
    <submittedName>
        <fullName evidence="5">Putative ABC transport system ATP-binding protein</fullName>
    </submittedName>
</protein>
<sequence length="218" mass="23671">MSVIELERASKTYPGGLQALRDVTLTIGQGELVAICGPSGSGKSTMLHLMGTLDRPSEGRVRLLGHDMATLSDRRLSAVRAHWIGFVFQQFFLTPHLTAVDNVATRLLYLGVPARRRAAAAREALERVGLGNRLTHRPHELSGGERQRVAIARALVARPVVLLADEPTGNLDTAAGAGIFDILWKLHEEGTTVVVITHNTDLAEAVPRRVDLLDGRLQ</sequence>
<dbReference type="InterPro" id="IPR017871">
    <property type="entry name" value="ABC_transporter-like_CS"/>
</dbReference>
<organism evidence="5 6">
    <name type="scientific">Microbispora rosea</name>
    <dbReference type="NCBI Taxonomy" id="58117"/>
    <lineage>
        <taxon>Bacteria</taxon>
        <taxon>Bacillati</taxon>
        <taxon>Actinomycetota</taxon>
        <taxon>Actinomycetes</taxon>
        <taxon>Streptosporangiales</taxon>
        <taxon>Streptosporangiaceae</taxon>
        <taxon>Microbispora</taxon>
    </lineage>
</organism>
<keyword evidence="2" id="KW-0547">Nucleotide-binding</keyword>
<dbReference type="PANTHER" id="PTHR24220">
    <property type="entry name" value="IMPORT ATP-BINDING PROTEIN"/>
    <property type="match status" value="1"/>
</dbReference>